<keyword evidence="6" id="KW-1185">Reference proteome</keyword>
<dbReference type="GO" id="GO:0016286">
    <property type="term" value="F:small conductance calcium-activated potassium channel activity"/>
    <property type="evidence" value="ECO:0007669"/>
    <property type="project" value="InterPro"/>
</dbReference>
<dbReference type="Proteomes" id="UP000663852">
    <property type="component" value="Unassembled WGS sequence"/>
</dbReference>
<keyword evidence="1" id="KW-0175">Coiled coil</keyword>
<dbReference type="OrthoDB" id="73653at2759"/>
<feature type="transmembrane region" description="Helical" evidence="2">
    <location>
        <begin position="34"/>
        <end position="51"/>
    </location>
</feature>
<feature type="transmembrane region" description="Helical" evidence="2">
    <location>
        <begin position="237"/>
        <end position="257"/>
    </location>
</feature>
<name>A0A813TZ43_ADIRI</name>
<feature type="transmembrane region" description="Helical" evidence="2">
    <location>
        <begin position="139"/>
        <end position="157"/>
    </location>
</feature>
<dbReference type="Pfam" id="PF07885">
    <property type="entry name" value="Ion_trans_2"/>
    <property type="match status" value="1"/>
</dbReference>
<proteinExistence type="predicted"/>
<dbReference type="AlphaFoldDB" id="A0A813TZ43"/>
<feature type="domain" description="Potassium channel" evidence="3">
    <location>
        <begin position="205"/>
        <end position="293"/>
    </location>
</feature>
<keyword evidence="2" id="KW-1133">Transmembrane helix</keyword>
<gene>
    <name evidence="5" type="ORF">EDS130_LOCUS22490</name>
    <name evidence="4" type="ORF">XAT740_LOCUS3678</name>
</gene>
<dbReference type="Gene3D" id="1.10.287.70">
    <property type="match status" value="1"/>
</dbReference>
<dbReference type="Proteomes" id="UP000663828">
    <property type="component" value="Unassembled WGS sequence"/>
</dbReference>
<organism evidence="4 6">
    <name type="scientific">Adineta ricciae</name>
    <name type="common">Rotifer</name>
    <dbReference type="NCBI Taxonomy" id="249248"/>
    <lineage>
        <taxon>Eukaryota</taxon>
        <taxon>Metazoa</taxon>
        <taxon>Spiralia</taxon>
        <taxon>Gnathifera</taxon>
        <taxon>Rotifera</taxon>
        <taxon>Eurotatoria</taxon>
        <taxon>Bdelloidea</taxon>
        <taxon>Adinetida</taxon>
        <taxon>Adinetidae</taxon>
        <taxon>Adineta</taxon>
    </lineage>
</organism>
<protein>
    <recommendedName>
        <fullName evidence="3">Potassium channel domain-containing protein</fullName>
    </recommendedName>
</protein>
<feature type="transmembrane region" description="Helical" evidence="2">
    <location>
        <begin position="199"/>
        <end position="216"/>
    </location>
</feature>
<dbReference type="EMBL" id="CAJNOR010000143">
    <property type="protein sequence ID" value="CAF0815305.1"/>
    <property type="molecule type" value="Genomic_DNA"/>
</dbReference>
<evidence type="ECO:0000256" key="1">
    <source>
        <dbReference type="SAM" id="Coils"/>
    </source>
</evidence>
<sequence length="432" mass="49735">MFFGDETTVPIETVSKIKYQLIERKKLHFRCCQVNDIMCIIALFGLLSMIIDTELRLNDIESNLLIFLRPSISISTLLLVGLILYYHALNIQLYTINNHIADWRVTIDFRALLLVLCEVLVCSIHPFAFDDKTLSTESAWLKIFLTFPMFARLYLIARSVTLHSRLVNAASSRTIGYLNRVPVTISFILRAFLQIYPAGIWSAVMILMLFISTWSLRTCEKGMWLPLKSPSIDTPSSLATFSNAMWFTIVTFTTVGYGDLVPQTYCGQGVSIVIAFFGVFASAVLIAVFTSKISLDRSEQVVLDFVTRINRAREYRKKTMEIIQYSVRAWFLKRHGHHYRALFNSLYRLHTAMRQARQIKQEQRNAVNSNESLMTTLADVTEEQKNNEKSLNKIKQQIGLIEEKLIRLESKLNTVINILTKTIPERQQHSWL</sequence>
<dbReference type="PANTHER" id="PTHR10153">
    <property type="entry name" value="SMALL CONDUCTANCE CALCIUM-ACTIVATED POTASSIUM CHANNEL"/>
    <property type="match status" value="1"/>
</dbReference>
<dbReference type="SUPFAM" id="SSF81324">
    <property type="entry name" value="Voltage-gated potassium channels"/>
    <property type="match status" value="1"/>
</dbReference>
<feature type="transmembrane region" description="Helical" evidence="2">
    <location>
        <begin position="63"/>
        <end position="86"/>
    </location>
</feature>
<feature type="transmembrane region" description="Helical" evidence="2">
    <location>
        <begin position="269"/>
        <end position="289"/>
    </location>
</feature>
<evidence type="ECO:0000313" key="4">
    <source>
        <dbReference type="EMBL" id="CAF0815305.1"/>
    </source>
</evidence>
<dbReference type="InterPro" id="IPR013099">
    <property type="entry name" value="K_chnl_dom"/>
</dbReference>
<accession>A0A813TZ43</accession>
<evidence type="ECO:0000256" key="2">
    <source>
        <dbReference type="SAM" id="Phobius"/>
    </source>
</evidence>
<reference evidence="4" key="1">
    <citation type="submission" date="2021-02" db="EMBL/GenBank/DDBJ databases">
        <authorList>
            <person name="Nowell W R."/>
        </authorList>
    </citation>
    <scope>NUCLEOTIDE SEQUENCE</scope>
</reference>
<keyword evidence="2" id="KW-0812">Transmembrane</keyword>
<feature type="transmembrane region" description="Helical" evidence="2">
    <location>
        <begin position="107"/>
        <end position="127"/>
    </location>
</feature>
<feature type="coiled-coil region" evidence="1">
    <location>
        <begin position="377"/>
        <end position="411"/>
    </location>
</feature>
<dbReference type="Pfam" id="PF03530">
    <property type="entry name" value="SK_channel"/>
    <property type="match status" value="1"/>
</dbReference>
<comment type="caution">
    <text evidence="4">The sequence shown here is derived from an EMBL/GenBank/DDBJ whole genome shotgun (WGS) entry which is preliminary data.</text>
</comment>
<dbReference type="EMBL" id="CAJNOJ010000118">
    <property type="protein sequence ID" value="CAF1148745.1"/>
    <property type="molecule type" value="Genomic_DNA"/>
</dbReference>
<dbReference type="GO" id="GO:0016020">
    <property type="term" value="C:membrane"/>
    <property type="evidence" value="ECO:0007669"/>
    <property type="project" value="InterPro"/>
</dbReference>
<evidence type="ECO:0000259" key="3">
    <source>
        <dbReference type="Pfam" id="PF07885"/>
    </source>
</evidence>
<evidence type="ECO:0000313" key="5">
    <source>
        <dbReference type="EMBL" id="CAF1148745.1"/>
    </source>
</evidence>
<dbReference type="InterPro" id="IPR015449">
    <property type="entry name" value="K_chnl_Ca-activ_SK"/>
</dbReference>
<keyword evidence="2" id="KW-0472">Membrane</keyword>
<evidence type="ECO:0000313" key="6">
    <source>
        <dbReference type="Proteomes" id="UP000663828"/>
    </source>
</evidence>